<keyword evidence="2" id="KW-0732">Signal</keyword>
<feature type="domain" description="BPTI/Kunitz inhibitor" evidence="3">
    <location>
        <begin position="38"/>
        <end position="88"/>
    </location>
</feature>
<evidence type="ECO:0000313" key="5">
    <source>
        <dbReference type="Proteomes" id="UP000261340"/>
    </source>
</evidence>
<reference evidence="4" key="2">
    <citation type="submission" date="2025-09" db="UniProtKB">
        <authorList>
            <consortium name="Ensembl"/>
        </authorList>
    </citation>
    <scope>IDENTIFICATION</scope>
</reference>
<dbReference type="Proteomes" id="UP000261340">
    <property type="component" value="Unplaced"/>
</dbReference>
<dbReference type="Gene3D" id="4.10.410.10">
    <property type="entry name" value="Pancreatic trypsin inhibitor Kunitz domain"/>
    <property type="match status" value="1"/>
</dbReference>
<dbReference type="STRING" id="61819.ENSACIP00000003242"/>
<feature type="chain" id="PRO_5018669153" description="BPTI/Kunitz inhibitor domain-containing protein" evidence="2">
    <location>
        <begin position="17"/>
        <end position="108"/>
    </location>
</feature>
<dbReference type="PROSITE" id="PS50279">
    <property type="entry name" value="BPTI_KUNITZ_2"/>
    <property type="match status" value="1"/>
</dbReference>
<dbReference type="SUPFAM" id="SSF57362">
    <property type="entry name" value="BPTI-like"/>
    <property type="match status" value="1"/>
</dbReference>
<keyword evidence="5" id="KW-1185">Reference proteome</keyword>
<dbReference type="InterPro" id="IPR036880">
    <property type="entry name" value="Kunitz_BPTI_sf"/>
</dbReference>
<dbReference type="PRINTS" id="PR00759">
    <property type="entry name" value="BASICPTASE"/>
</dbReference>
<dbReference type="Pfam" id="PF00014">
    <property type="entry name" value="Kunitz_BPTI"/>
    <property type="match status" value="1"/>
</dbReference>
<feature type="signal peptide" evidence="2">
    <location>
        <begin position="1"/>
        <end position="16"/>
    </location>
</feature>
<dbReference type="SMART" id="SM00131">
    <property type="entry name" value="KU"/>
    <property type="match status" value="1"/>
</dbReference>
<keyword evidence="1" id="KW-1015">Disulfide bond</keyword>
<name>A0A3Q0QYQ6_AMPCI</name>
<dbReference type="AlphaFoldDB" id="A0A3Q0QYQ6"/>
<evidence type="ECO:0000256" key="1">
    <source>
        <dbReference type="ARBA" id="ARBA00023157"/>
    </source>
</evidence>
<protein>
    <recommendedName>
        <fullName evidence="3">BPTI/Kunitz inhibitor domain-containing protein</fullName>
    </recommendedName>
</protein>
<dbReference type="Ensembl" id="ENSACIT00000003354.1">
    <property type="protein sequence ID" value="ENSACIP00000003242.1"/>
    <property type="gene ID" value="ENSACIG00000002576.1"/>
</dbReference>
<accession>A0A3Q0QYQ6</accession>
<reference evidence="4" key="1">
    <citation type="submission" date="2025-08" db="UniProtKB">
        <authorList>
            <consortium name="Ensembl"/>
        </authorList>
    </citation>
    <scope>IDENTIFICATION</scope>
</reference>
<organism evidence="4 5">
    <name type="scientific">Amphilophus citrinellus</name>
    <name type="common">Midas cichlid</name>
    <name type="synonym">Cichlasoma citrinellum</name>
    <dbReference type="NCBI Taxonomy" id="61819"/>
    <lineage>
        <taxon>Eukaryota</taxon>
        <taxon>Metazoa</taxon>
        <taxon>Chordata</taxon>
        <taxon>Craniata</taxon>
        <taxon>Vertebrata</taxon>
        <taxon>Euteleostomi</taxon>
        <taxon>Actinopterygii</taxon>
        <taxon>Neopterygii</taxon>
        <taxon>Teleostei</taxon>
        <taxon>Neoteleostei</taxon>
        <taxon>Acanthomorphata</taxon>
        <taxon>Ovalentaria</taxon>
        <taxon>Cichlomorphae</taxon>
        <taxon>Cichliformes</taxon>
        <taxon>Cichlidae</taxon>
        <taxon>New World cichlids</taxon>
        <taxon>Cichlasomatinae</taxon>
        <taxon>Heroini</taxon>
        <taxon>Amphilophus</taxon>
    </lineage>
</organism>
<evidence type="ECO:0000259" key="3">
    <source>
        <dbReference type="PROSITE" id="PS50279"/>
    </source>
</evidence>
<proteinExistence type="predicted"/>
<evidence type="ECO:0000313" key="4">
    <source>
        <dbReference type="Ensembl" id="ENSACIP00000003242.1"/>
    </source>
</evidence>
<sequence>MCYVFSDALLHTLGLRLFFFCIQNVPYSTFSSHPTDFCLLAADEGHGLNFNFAVHYEVDKDQCSPFIYRGEGGNANRFQNEKDCLRNCSANSENVYPKNGKRILFFNH</sequence>
<evidence type="ECO:0000256" key="2">
    <source>
        <dbReference type="SAM" id="SignalP"/>
    </source>
</evidence>
<dbReference type="GO" id="GO:0004867">
    <property type="term" value="F:serine-type endopeptidase inhibitor activity"/>
    <property type="evidence" value="ECO:0007669"/>
    <property type="project" value="InterPro"/>
</dbReference>
<dbReference type="GeneTree" id="ENSGT01030000234953"/>
<dbReference type="InterPro" id="IPR002223">
    <property type="entry name" value="Kunitz_BPTI"/>
</dbReference>